<name>A0ABS0LPT5_9LACT</name>
<keyword evidence="1" id="KW-0472">Membrane</keyword>
<evidence type="ECO:0000313" key="2">
    <source>
        <dbReference type="EMBL" id="MBG9986158.1"/>
    </source>
</evidence>
<dbReference type="RefSeq" id="WP_197115074.1">
    <property type="nucleotide sequence ID" value="NZ_JACBXQ010000002.1"/>
</dbReference>
<proteinExistence type="predicted"/>
<comment type="caution">
    <text evidence="2">The sequence shown here is derived from an EMBL/GenBank/DDBJ whole genome shotgun (WGS) entry which is preliminary data.</text>
</comment>
<feature type="transmembrane region" description="Helical" evidence="1">
    <location>
        <begin position="37"/>
        <end position="56"/>
    </location>
</feature>
<feature type="transmembrane region" description="Helical" evidence="1">
    <location>
        <begin position="76"/>
        <end position="103"/>
    </location>
</feature>
<gene>
    <name evidence="2" type="ORF">HZY91_04525</name>
</gene>
<sequence length="107" mass="12547">MQAFTKYIQNLDREFWIYNYLAAFIFWVFSDNAGSMLLLFPLAVAIIKFIITFYVNQPLDQRYVGFYPMDKDPLKVVVAVLINAIIFAASIPVTIIGLIYLWWKERP</sequence>
<protein>
    <submittedName>
        <fullName evidence="2">Uncharacterized protein</fullName>
    </submittedName>
</protein>
<keyword evidence="1" id="KW-1133">Transmembrane helix</keyword>
<feature type="transmembrane region" description="Helical" evidence="1">
    <location>
        <begin position="15"/>
        <end position="30"/>
    </location>
</feature>
<keyword evidence="3" id="KW-1185">Reference proteome</keyword>
<dbReference type="EMBL" id="JACBXQ010000002">
    <property type="protein sequence ID" value="MBG9986158.1"/>
    <property type="molecule type" value="Genomic_DNA"/>
</dbReference>
<evidence type="ECO:0000256" key="1">
    <source>
        <dbReference type="SAM" id="Phobius"/>
    </source>
</evidence>
<organism evidence="2 3">
    <name type="scientific">Facklamia lactis</name>
    <dbReference type="NCBI Taxonomy" id="2749967"/>
    <lineage>
        <taxon>Bacteria</taxon>
        <taxon>Bacillati</taxon>
        <taxon>Bacillota</taxon>
        <taxon>Bacilli</taxon>
        <taxon>Lactobacillales</taxon>
        <taxon>Aerococcaceae</taxon>
        <taxon>Facklamia</taxon>
    </lineage>
</organism>
<accession>A0ABS0LPT5</accession>
<reference evidence="2 3" key="1">
    <citation type="submission" date="2020-07" db="EMBL/GenBank/DDBJ databases">
        <title>Facklamia lactis sp. nov., isolated from raw milk.</title>
        <authorList>
            <person name="Doll E.V."/>
            <person name="Huptas C."/>
            <person name="Staib L."/>
            <person name="Wenning M."/>
            <person name="Scherer S."/>
        </authorList>
    </citation>
    <scope>NUCLEOTIDE SEQUENCE [LARGE SCALE GENOMIC DNA]</scope>
    <source>
        <strain evidence="2 3">DSM 111018</strain>
    </source>
</reference>
<dbReference type="Proteomes" id="UP000721415">
    <property type="component" value="Unassembled WGS sequence"/>
</dbReference>
<evidence type="ECO:0000313" key="3">
    <source>
        <dbReference type="Proteomes" id="UP000721415"/>
    </source>
</evidence>
<keyword evidence="1" id="KW-0812">Transmembrane</keyword>